<keyword evidence="1" id="KW-0812">Transmembrane</keyword>
<evidence type="ECO:0000259" key="2">
    <source>
        <dbReference type="PROSITE" id="PS50056"/>
    </source>
</evidence>
<dbReference type="PROSITE" id="PS00383">
    <property type="entry name" value="TYR_PHOSPHATASE_1"/>
    <property type="match status" value="1"/>
</dbReference>
<gene>
    <name evidence="3" type="ORF">IHE55_09340</name>
</gene>
<dbReference type="Gene3D" id="3.90.190.10">
    <property type="entry name" value="Protein tyrosine phosphatase superfamily"/>
    <property type="match status" value="1"/>
</dbReference>
<name>A0ABS0NIF5_9ACTN</name>
<dbReference type="Proteomes" id="UP000807371">
    <property type="component" value="Unassembled WGS sequence"/>
</dbReference>
<organism evidence="3 4">
    <name type="scientific">Streptomyces pactum</name>
    <dbReference type="NCBI Taxonomy" id="68249"/>
    <lineage>
        <taxon>Bacteria</taxon>
        <taxon>Bacillati</taxon>
        <taxon>Actinomycetota</taxon>
        <taxon>Actinomycetes</taxon>
        <taxon>Kitasatosporales</taxon>
        <taxon>Streptomycetaceae</taxon>
        <taxon>Streptomyces</taxon>
    </lineage>
</organism>
<keyword evidence="1" id="KW-0472">Membrane</keyword>
<keyword evidence="4" id="KW-1185">Reference proteome</keyword>
<feature type="transmembrane region" description="Helical" evidence="1">
    <location>
        <begin position="32"/>
        <end position="58"/>
    </location>
</feature>
<dbReference type="Pfam" id="PF22741">
    <property type="entry name" value="PTP-NADK"/>
    <property type="match status" value="1"/>
</dbReference>
<feature type="domain" description="Tyrosine specific protein phosphatases" evidence="2">
    <location>
        <begin position="152"/>
        <end position="185"/>
    </location>
</feature>
<dbReference type="InterPro" id="IPR029021">
    <property type="entry name" value="Prot-tyrosine_phosphatase-like"/>
</dbReference>
<dbReference type="EMBL" id="JACYXC010000001">
    <property type="protein sequence ID" value="MBH5334988.1"/>
    <property type="molecule type" value="Genomic_DNA"/>
</dbReference>
<evidence type="ECO:0000313" key="3">
    <source>
        <dbReference type="EMBL" id="MBH5334988.1"/>
    </source>
</evidence>
<reference evidence="3 4" key="1">
    <citation type="submission" date="2020-09" db="EMBL/GenBank/DDBJ databases">
        <title>Biosynthesis of the nuclear factor of activated T cells inhibitor NFAT-133 and its congeners in Streptomyces pactum.</title>
        <authorList>
            <person name="Zhou W."/>
            <person name="Posri P."/>
            <person name="Abugrain M.E."/>
            <person name="Weisberg A.J."/>
            <person name="Chang J.H."/>
            <person name="Mahmud T."/>
        </authorList>
    </citation>
    <scope>NUCLEOTIDE SEQUENCE [LARGE SCALE GENOMIC DNA]</scope>
    <source>
        <strain evidence="3 4">ATCC 27456</strain>
    </source>
</reference>
<comment type="caution">
    <text evidence="3">The sequence shown here is derived from an EMBL/GenBank/DDBJ whole genome shotgun (WGS) entry which is preliminary data.</text>
</comment>
<dbReference type="InterPro" id="IPR055214">
    <property type="entry name" value="PTP-NADK"/>
</dbReference>
<proteinExistence type="predicted"/>
<dbReference type="SUPFAM" id="SSF52799">
    <property type="entry name" value="(Phosphotyrosine protein) phosphatases II"/>
    <property type="match status" value="1"/>
</dbReference>
<dbReference type="InterPro" id="IPR000387">
    <property type="entry name" value="Tyr_Pase_dom"/>
</dbReference>
<dbReference type="SMART" id="SM01301">
    <property type="entry name" value="PTPlike_phytase"/>
    <property type="match status" value="1"/>
</dbReference>
<evidence type="ECO:0000313" key="4">
    <source>
        <dbReference type="Proteomes" id="UP000807371"/>
    </source>
</evidence>
<evidence type="ECO:0000256" key="1">
    <source>
        <dbReference type="SAM" id="Phobius"/>
    </source>
</evidence>
<dbReference type="InterPro" id="IPR050561">
    <property type="entry name" value="PTP"/>
</dbReference>
<sequence>MAVLPPPVRRTRRFPFASGVSSPTTRRSRLRLALRVIGICAIGYLLLWAVGALGILVASQWVRSETPPPAGATKITGIQHFQPVDAERHLWRGSAPSPAGYRALAEKNFSTVIDLRAEKLSVHQLTAPERAGLNVVRIPIRDGQTPKQGEVDRFVKAVRGADGPVFVHCGAGVGRTGTMAAAYTVRTGEDSGPDAVRRNLAVGPPSLEQIYYAYHLNGDDADQPPAAVRAVSRMVDAPRRLMSYF</sequence>
<protein>
    <submittedName>
        <fullName evidence="3">Dual specificity protein phosphatase family protein</fullName>
    </submittedName>
</protein>
<keyword evidence="1" id="KW-1133">Transmembrane helix</keyword>
<dbReference type="PANTHER" id="PTHR23339">
    <property type="entry name" value="TYROSINE SPECIFIC PROTEIN PHOSPHATASE AND DUAL SPECIFICITY PROTEIN PHOSPHATASE"/>
    <property type="match status" value="1"/>
</dbReference>
<accession>A0ABS0NIF5</accession>
<dbReference type="PROSITE" id="PS50056">
    <property type="entry name" value="TYR_PHOSPHATASE_2"/>
    <property type="match status" value="1"/>
</dbReference>
<dbReference type="InterPro" id="IPR016130">
    <property type="entry name" value="Tyr_Pase_AS"/>
</dbReference>